<comment type="similarity">
    <text evidence="5">Belongs to the FNT transporter (TC 1.A.16) family.</text>
</comment>
<feature type="transmembrane region" description="Helical" evidence="7">
    <location>
        <begin position="204"/>
        <end position="224"/>
    </location>
</feature>
<dbReference type="RefSeq" id="WP_183198715.1">
    <property type="nucleotide sequence ID" value="NZ_JACIEK010000001.1"/>
</dbReference>
<evidence type="ECO:0000256" key="5">
    <source>
        <dbReference type="ARBA" id="ARBA00049660"/>
    </source>
</evidence>
<gene>
    <name evidence="8" type="ORF">GGR04_001150</name>
</gene>
<keyword evidence="3 7" id="KW-1133">Transmembrane helix</keyword>
<dbReference type="InterPro" id="IPR023271">
    <property type="entry name" value="Aquaporin-like"/>
</dbReference>
<feature type="region of interest" description="Disordered" evidence="6">
    <location>
        <begin position="1"/>
        <end position="20"/>
    </location>
</feature>
<dbReference type="PANTHER" id="PTHR30520">
    <property type="entry name" value="FORMATE TRANSPORTER-RELATED"/>
    <property type="match status" value="1"/>
</dbReference>
<protein>
    <submittedName>
        <fullName evidence="8">Formate transporter</fullName>
    </submittedName>
</protein>
<evidence type="ECO:0000256" key="2">
    <source>
        <dbReference type="ARBA" id="ARBA00022692"/>
    </source>
</evidence>
<organism evidence="8 9">
    <name type="scientific">Aureimonas pseudogalii</name>
    <dbReference type="NCBI Taxonomy" id="1744844"/>
    <lineage>
        <taxon>Bacteria</taxon>
        <taxon>Pseudomonadati</taxon>
        <taxon>Pseudomonadota</taxon>
        <taxon>Alphaproteobacteria</taxon>
        <taxon>Hyphomicrobiales</taxon>
        <taxon>Aurantimonadaceae</taxon>
        <taxon>Aureimonas</taxon>
    </lineage>
</organism>
<dbReference type="Gene3D" id="1.20.1080.10">
    <property type="entry name" value="Glycerol uptake facilitator protein"/>
    <property type="match status" value="1"/>
</dbReference>
<evidence type="ECO:0000313" key="9">
    <source>
        <dbReference type="Proteomes" id="UP000542776"/>
    </source>
</evidence>
<keyword evidence="2 7" id="KW-0812">Transmembrane</keyword>
<feature type="transmembrane region" description="Helical" evidence="7">
    <location>
        <begin position="172"/>
        <end position="192"/>
    </location>
</feature>
<dbReference type="PANTHER" id="PTHR30520:SF6">
    <property type="entry name" value="FORMATE_NITRATE FAMILY TRANSPORTER (EUROFUNG)"/>
    <property type="match status" value="1"/>
</dbReference>
<keyword evidence="4 7" id="KW-0472">Membrane</keyword>
<feature type="transmembrane region" description="Helical" evidence="7">
    <location>
        <begin position="266"/>
        <end position="289"/>
    </location>
</feature>
<evidence type="ECO:0000256" key="3">
    <source>
        <dbReference type="ARBA" id="ARBA00022989"/>
    </source>
</evidence>
<evidence type="ECO:0000256" key="4">
    <source>
        <dbReference type="ARBA" id="ARBA00023136"/>
    </source>
</evidence>
<feature type="transmembrane region" description="Helical" evidence="7">
    <location>
        <begin position="123"/>
        <end position="147"/>
    </location>
</feature>
<feature type="compositionally biased region" description="Low complexity" evidence="6">
    <location>
        <begin position="10"/>
        <end position="20"/>
    </location>
</feature>
<evidence type="ECO:0000313" key="8">
    <source>
        <dbReference type="EMBL" id="MBB3997329.1"/>
    </source>
</evidence>
<proteinExistence type="inferred from homology"/>
<accession>A0A7W6EAJ7</accession>
<dbReference type="PROSITE" id="PS01006">
    <property type="entry name" value="FORMATE_NITRITE_TP_2"/>
    <property type="match status" value="1"/>
</dbReference>
<reference evidence="8 9" key="1">
    <citation type="submission" date="2020-08" db="EMBL/GenBank/DDBJ databases">
        <title>Genomic Encyclopedia of Type Strains, Phase IV (KMG-IV): sequencing the most valuable type-strain genomes for metagenomic binning, comparative biology and taxonomic classification.</title>
        <authorList>
            <person name="Goeker M."/>
        </authorList>
    </citation>
    <scope>NUCLEOTIDE SEQUENCE [LARGE SCALE GENOMIC DNA]</scope>
    <source>
        <strain evidence="8 9">DSM 102238</strain>
    </source>
</reference>
<dbReference type="GO" id="GO:0005886">
    <property type="term" value="C:plasma membrane"/>
    <property type="evidence" value="ECO:0007669"/>
    <property type="project" value="TreeGrafter"/>
</dbReference>
<dbReference type="InterPro" id="IPR024002">
    <property type="entry name" value="For/NO2_transpt_CS"/>
</dbReference>
<comment type="caution">
    <text evidence="8">The sequence shown here is derived from an EMBL/GenBank/DDBJ whole genome shotgun (WGS) entry which is preliminary data.</text>
</comment>
<dbReference type="Pfam" id="PF01226">
    <property type="entry name" value="Form_Nir_trans"/>
    <property type="match status" value="1"/>
</dbReference>
<dbReference type="PROSITE" id="PS01005">
    <property type="entry name" value="FORMATE_NITRITE_TP_1"/>
    <property type="match status" value="1"/>
</dbReference>
<keyword evidence="9" id="KW-1185">Reference proteome</keyword>
<evidence type="ECO:0000256" key="7">
    <source>
        <dbReference type="SAM" id="Phobius"/>
    </source>
</evidence>
<feature type="transmembrane region" description="Helical" evidence="7">
    <location>
        <begin position="47"/>
        <end position="68"/>
    </location>
</feature>
<name>A0A7W6EAJ7_9HYPH</name>
<comment type="subcellular location">
    <subcellularLocation>
        <location evidence="1">Membrane</location>
        <topology evidence="1">Multi-pass membrane protein</topology>
    </subcellularLocation>
</comment>
<feature type="transmembrane region" description="Helical" evidence="7">
    <location>
        <begin position="80"/>
        <end position="102"/>
    </location>
</feature>
<dbReference type="InterPro" id="IPR000292">
    <property type="entry name" value="For/NO2_transpt"/>
</dbReference>
<dbReference type="GO" id="GO:0015499">
    <property type="term" value="F:formate transmembrane transporter activity"/>
    <property type="evidence" value="ECO:0007669"/>
    <property type="project" value="TreeGrafter"/>
</dbReference>
<dbReference type="Proteomes" id="UP000542776">
    <property type="component" value="Unassembled WGS sequence"/>
</dbReference>
<dbReference type="AlphaFoldDB" id="A0A7W6EAJ7"/>
<evidence type="ECO:0000256" key="6">
    <source>
        <dbReference type="SAM" id="MobiDB-lite"/>
    </source>
</evidence>
<dbReference type="EMBL" id="JACIEK010000001">
    <property type="protein sequence ID" value="MBB3997329.1"/>
    <property type="molecule type" value="Genomic_DNA"/>
</dbReference>
<evidence type="ECO:0000256" key="1">
    <source>
        <dbReference type="ARBA" id="ARBA00004141"/>
    </source>
</evidence>
<sequence>MTAERPAPPASSDAPPVVSAKDAAPPEAAKIALEYLSGKVKKPAGDVLLLSVLAGAYIAFGSILYIVTSAGGGAYSGPQHLIAGASFAVGLVLVVIAGAELFTGDTMLVINRMRDTLDAATMWRFWALVYGGNLVGALLIAALFVAAGGHMPGEGAVGLSALEIAATKTGKGWVALLAGGILANMLVCLAIWVTQAARTVPGKILALLLPVAAFVAAGFEHSVANMSIIPIALLVKAFAAPEFWTGISHTAADFPTVTLGGFVRNLVVVTLGNIFGGASIGLSYWFAYLKKRDA</sequence>